<dbReference type="GO" id="GO:0008233">
    <property type="term" value="F:peptidase activity"/>
    <property type="evidence" value="ECO:0007669"/>
    <property type="project" value="UniProtKB-KW"/>
</dbReference>
<evidence type="ECO:0000256" key="2">
    <source>
        <dbReference type="ARBA" id="ARBA00022723"/>
    </source>
</evidence>
<dbReference type="Proteomes" id="UP001075354">
    <property type="component" value="Chromosome 13"/>
</dbReference>
<keyword evidence="7" id="KW-1185">Reference proteome</keyword>
<keyword evidence="2" id="KW-0479">Metal-binding</keyword>
<keyword evidence="1" id="KW-0645">Protease</keyword>
<organism evidence="6 7">
    <name type="scientific">Megalurothrips usitatus</name>
    <name type="common">bean blossom thrips</name>
    <dbReference type="NCBI Taxonomy" id="439358"/>
    <lineage>
        <taxon>Eukaryota</taxon>
        <taxon>Metazoa</taxon>
        <taxon>Ecdysozoa</taxon>
        <taxon>Arthropoda</taxon>
        <taxon>Hexapoda</taxon>
        <taxon>Insecta</taxon>
        <taxon>Pterygota</taxon>
        <taxon>Neoptera</taxon>
        <taxon>Paraneoptera</taxon>
        <taxon>Thysanoptera</taxon>
        <taxon>Terebrantia</taxon>
        <taxon>Thripoidea</taxon>
        <taxon>Thripidae</taxon>
        <taxon>Megalurothrips</taxon>
    </lineage>
</organism>
<reference evidence="6" key="1">
    <citation type="submission" date="2022-12" db="EMBL/GenBank/DDBJ databases">
        <title>Chromosome-level genome assembly of the bean flower thrips Megalurothrips usitatus.</title>
        <authorList>
            <person name="Ma L."/>
            <person name="Liu Q."/>
            <person name="Li H."/>
            <person name="Cai W."/>
        </authorList>
    </citation>
    <scope>NUCLEOTIDE SEQUENCE</scope>
    <source>
        <strain evidence="6">Cailab_2022a</strain>
    </source>
</reference>
<dbReference type="InterPro" id="IPR057670">
    <property type="entry name" value="SH3_retrovirus"/>
</dbReference>
<dbReference type="InterPro" id="IPR039537">
    <property type="entry name" value="Retrotran_Ty1/copia-like"/>
</dbReference>
<comment type="caution">
    <text evidence="6">The sequence shown here is derived from an EMBL/GenBank/DDBJ whole genome shotgun (WGS) entry which is preliminary data.</text>
</comment>
<evidence type="ECO:0000313" key="7">
    <source>
        <dbReference type="Proteomes" id="UP001075354"/>
    </source>
</evidence>
<dbReference type="Pfam" id="PF22936">
    <property type="entry name" value="Pol_BBD"/>
    <property type="match status" value="1"/>
</dbReference>
<feature type="region of interest" description="Disordered" evidence="4">
    <location>
        <begin position="471"/>
        <end position="524"/>
    </location>
</feature>
<evidence type="ECO:0000256" key="1">
    <source>
        <dbReference type="ARBA" id="ARBA00022670"/>
    </source>
</evidence>
<dbReference type="Pfam" id="PF00665">
    <property type="entry name" value="rve"/>
    <property type="match status" value="1"/>
</dbReference>
<dbReference type="GO" id="GO:0015074">
    <property type="term" value="P:DNA integration"/>
    <property type="evidence" value="ECO:0007669"/>
    <property type="project" value="InterPro"/>
</dbReference>
<dbReference type="InterPro" id="IPR025724">
    <property type="entry name" value="GAG-pre-integrase_dom"/>
</dbReference>
<evidence type="ECO:0000313" key="6">
    <source>
        <dbReference type="EMBL" id="KAJ1521725.1"/>
    </source>
</evidence>
<dbReference type="AlphaFoldDB" id="A0AAV7X735"/>
<dbReference type="Pfam" id="PF13976">
    <property type="entry name" value="gag_pre-integrs"/>
    <property type="match status" value="1"/>
</dbReference>
<protein>
    <recommendedName>
        <fullName evidence="5">Integrase catalytic domain-containing protein</fullName>
    </recommendedName>
</protein>
<dbReference type="EMBL" id="JAPTSV010000013">
    <property type="protein sequence ID" value="KAJ1521725.1"/>
    <property type="molecule type" value="Genomic_DNA"/>
</dbReference>
<name>A0AAV7X735_9NEOP</name>
<dbReference type="PROSITE" id="PS50994">
    <property type="entry name" value="INTEGRASE"/>
    <property type="match status" value="1"/>
</dbReference>
<dbReference type="SUPFAM" id="SSF53098">
    <property type="entry name" value="Ribonuclease H-like"/>
    <property type="match status" value="1"/>
</dbReference>
<evidence type="ECO:0000256" key="4">
    <source>
        <dbReference type="SAM" id="MobiDB-lite"/>
    </source>
</evidence>
<proteinExistence type="predicted"/>
<feature type="domain" description="Integrase catalytic" evidence="5">
    <location>
        <begin position="222"/>
        <end position="387"/>
    </location>
</feature>
<dbReference type="Pfam" id="PF07727">
    <property type="entry name" value="RVT_2"/>
    <property type="match status" value="1"/>
</dbReference>
<evidence type="ECO:0000259" key="5">
    <source>
        <dbReference type="PROSITE" id="PS50994"/>
    </source>
</evidence>
<keyword evidence="3" id="KW-0378">Hydrolase</keyword>
<dbReference type="InterPro" id="IPR036397">
    <property type="entry name" value="RNaseH_sf"/>
</dbReference>
<dbReference type="PANTHER" id="PTHR42648">
    <property type="entry name" value="TRANSPOSASE, PUTATIVE-RELATED"/>
    <property type="match status" value="1"/>
</dbReference>
<sequence>MGTIKSVVKIKDKTEVCLINQHNCSSDSTCFIVDSGASSHLTKDKTILNDIKTETVKIHLAKDGSHMQSFFQGRLETDSFDLSKVLYVPDLASNLMSVKEIVDKGGAVMLDKQGVKILKHTLLVPESAVLLQGFRTSGGLFYVNLKVNKNGNQERSMLSEVEQNNIIKWHRRLGHLGMTNLKRLPTMCKGIDIGVLKNFELMCSICAQAKMVRNPHNTVRQRASRPLQTIHSDVCGPIEPATHDGKHFFVIFVDDYTHFCELYLMERKSEVFDHLKAFVAQSENAHQQKVSKLRCDNGGEYTGNRLRSWCKDKGIVLDYSVPRTPQLDGTSERMIRTILEKTRSVLFDSNSDGKLWGEAALTAAYLSNRSPSSTVKALPAELWTKKTQNLSNLQLFGSVVHAKVTTYLKKLESRAVTGVMVGYAPHGYRIWNPETNKIFISCDVKFTNELYVSPSPSSSEIHVPLDTKYSKALSRHGQDNPPDNCIDNDGPPVDPVHHEPLDEDEPVEGESSQDPSQLPCMNNEPKIHDLRARNTLQPPKHLKDYELYLCTEGIGLQFNECASDPKWQQAIRDEIDSINKNKVWTYVDRDKAQNNNIISSRWVFRRKDDGTHRARLVARGFEQSKNSVDFKDTFSPVVDTGNLRLLFAQSLWRFLTVLMPLEKYVNLKRLFMV</sequence>
<dbReference type="GO" id="GO:0006508">
    <property type="term" value="P:proteolysis"/>
    <property type="evidence" value="ECO:0007669"/>
    <property type="project" value="UniProtKB-KW"/>
</dbReference>
<dbReference type="InterPro" id="IPR001584">
    <property type="entry name" value="Integrase_cat-core"/>
</dbReference>
<dbReference type="InterPro" id="IPR012337">
    <property type="entry name" value="RNaseH-like_sf"/>
</dbReference>
<dbReference type="InterPro" id="IPR054722">
    <property type="entry name" value="PolX-like_BBD"/>
</dbReference>
<dbReference type="Pfam" id="PF25597">
    <property type="entry name" value="SH3_retrovirus"/>
    <property type="match status" value="1"/>
</dbReference>
<dbReference type="Gene3D" id="3.30.420.10">
    <property type="entry name" value="Ribonuclease H-like superfamily/Ribonuclease H"/>
    <property type="match status" value="1"/>
</dbReference>
<dbReference type="GO" id="GO:0003676">
    <property type="term" value="F:nucleic acid binding"/>
    <property type="evidence" value="ECO:0007669"/>
    <property type="project" value="InterPro"/>
</dbReference>
<feature type="compositionally biased region" description="Polar residues" evidence="4">
    <location>
        <begin position="510"/>
        <end position="520"/>
    </location>
</feature>
<dbReference type="GO" id="GO:0046872">
    <property type="term" value="F:metal ion binding"/>
    <property type="evidence" value="ECO:0007669"/>
    <property type="project" value="UniProtKB-KW"/>
</dbReference>
<dbReference type="InterPro" id="IPR013103">
    <property type="entry name" value="RVT_2"/>
</dbReference>
<evidence type="ECO:0000256" key="3">
    <source>
        <dbReference type="ARBA" id="ARBA00022801"/>
    </source>
</evidence>
<gene>
    <name evidence="6" type="ORF">ONE63_003366</name>
</gene>
<accession>A0AAV7X735</accession>
<dbReference type="PANTHER" id="PTHR42648:SF28">
    <property type="entry name" value="TRANSPOSON-ENCODED PROTEIN WITH RIBONUCLEASE H-LIKE AND RETROVIRUS ZINC FINGER-LIKE DOMAINS"/>
    <property type="match status" value="1"/>
</dbReference>